<evidence type="ECO:0000256" key="1">
    <source>
        <dbReference type="SAM" id="Coils"/>
    </source>
</evidence>
<evidence type="ECO:0000313" key="3">
    <source>
        <dbReference type="EMBL" id="AKH40350.1"/>
    </source>
</evidence>
<name>A0A0F7KIT9_9VIRU</name>
<proteinExistence type="predicted"/>
<organism evidence="3">
    <name type="scientific">Kallithea virus</name>
    <dbReference type="NCBI Taxonomy" id="1654582"/>
    <lineage>
        <taxon>Viruses</taxon>
        <taxon>Viruses incertae sedis</taxon>
        <taxon>Naldaviricetes</taxon>
        <taxon>Lefavirales</taxon>
        <taxon>Nudiviridae</taxon>
        <taxon>Alphanudivirus</taxon>
        <taxon>Alphanudivirus dromelanogasteris</taxon>
    </lineage>
</organism>
<keyword evidence="1" id="KW-0175">Coiled coil</keyword>
<protein>
    <submittedName>
        <fullName evidence="3">Uncharacterized protein</fullName>
    </submittedName>
</protein>
<feature type="coiled-coil region" evidence="1">
    <location>
        <begin position="161"/>
        <end position="195"/>
    </location>
</feature>
<feature type="region of interest" description="Disordered" evidence="2">
    <location>
        <begin position="1"/>
        <end position="21"/>
    </location>
</feature>
<feature type="region of interest" description="Disordered" evidence="2">
    <location>
        <begin position="496"/>
        <end position="517"/>
    </location>
</feature>
<feature type="compositionally biased region" description="Polar residues" evidence="2">
    <location>
        <begin position="498"/>
        <end position="507"/>
    </location>
</feature>
<evidence type="ECO:0000256" key="2">
    <source>
        <dbReference type="SAM" id="MobiDB-lite"/>
    </source>
</evidence>
<accession>A0A0F7KIT9</accession>
<sequence length="587" mass="65925">MNVADTPIGYPNGLDPNIQKSQNVDNIESGVTSINNNIDNTTRQRILYALQRAIPDLPKIITELTNQKHTTPEFELNNIVDSLIGHVQIICSQPASLYTENDYKLRVLNAEIDYVKELYIQNSGGLQSAIDDLKVKYSNCSRLLDNATKSLYRTNADLNNLNVSQKNSDELTTQITTLQAEAVNLKNVISQMQTERDQMLKSMQEMSEINESGQRQKILRSEEAQAKERRDIGILLRVINPESTSSDIDEMLTQIHEYLISTNTLRNTIEKLERDLTVSSNKYKETSDRLIDCANALDKNETEKSKLQFNFEGKIKSLRDENAKLMATNSNAQAANDNLTSIYERTSSRIKDIIDNSKPLSTDDVNSKFLHNLLQVLYNENLSFVVPSDILIYPQNPTANDNDAELVTIIDSDNNDGDGGIEDDNNVDNEVEYYSSQIPRTPGSNIKDLDQLISINSPETPPLVSASSSPVNAIDDSSIYLISQDLPPTPTIPILDSPTISTSNSPMDESYTRRPLKRRTSDINEYESVARKRNQNETVSEVTTEVIDELIITPQSNVVNRDDDDFDNIITINNDDDSNLSNVYNVN</sequence>
<reference evidence="3" key="1">
    <citation type="journal article" date="2015" name="PLoS Biol.">
        <title>The Discovery, Distribution, and Evolution of Viruses Associated with Drosophila melanogaster.</title>
        <authorList>
            <person name="Webster C.L."/>
            <person name="Waldron F.M."/>
            <person name="Robertson S."/>
            <person name="Crowson D."/>
            <person name="Ferrari G."/>
            <person name="Quintana J.F."/>
            <person name="Brouqui J.M."/>
            <person name="Bayne E.H."/>
            <person name="Longdon B."/>
            <person name="Buck A.H."/>
            <person name="Lazzaro B.P."/>
            <person name="Akorli J."/>
            <person name="Haddrill P.R."/>
            <person name="Obbard D.J."/>
        </authorList>
    </citation>
    <scope>NUCLEOTIDE SEQUENCE</scope>
</reference>
<dbReference type="EMBL" id="KP714102">
    <property type="protein sequence ID" value="AKH40350.1"/>
    <property type="molecule type" value="Genomic_DNA"/>
</dbReference>